<organism evidence="1 2">
    <name type="scientific">Brevundimonas staleyi</name>
    <dbReference type="NCBI Taxonomy" id="74326"/>
    <lineage>
        <taxon>Bacteria</taxon>
        <taxon>Pseudomonadati</taxon>
        <taxon>Pseudomonadota</taxon>
        <taxon>Alphaproteobacteria</taxon>
        <taxon>Caulobacterales</taxon>
        <taxon>Caulobacteraceae</taxon>
        <taxon>Brevundimonas</taxon>
    </lineage>
</organism>
<protein>
    <submittedName>
        <fullName evidence="1">DUF4160 domain-containing protein</fullName>
    </submittedName>
</protein>
<evidence type="ECO:0000313" key="2">
    <source>
        <dbReference type="Proteomes" id="UP001596152"/>
    </source>
</evidence>
<dbReference type="Pfam" id="PF13711">
    <property type="entry name" value="DUF4160"/>
    <property type="match status" value="1"/>
</dbReference>
<name>A0ABW0FWC2_9CAUL</name>
<comment type="caution">
    <text evidence="1">The sequence shown here is derived from an EMBL/GenBank/DDBJ whole genome shotgun (WGS) entry which is preliminary data.</text>
</comment>
<sequence length="81" mass="9741">MPEVFRHKGFRFHFYSNEGNPREPVHIHVESGDGTAKFWLRPEVQIASESGYSRKTLAELTWIIRKERDRIERRWNEHFSG</sequence>
<dbReference type="EMBL" id="JBHSLF010000054">
    <property type="protein sequence ID" value="MFC5345950.1"/>
    <property type="molecule type" value="Genomic_DNA"/>
</dbReference>
<dbReference type="Proteomes" id="UP001596152">
    <property type="component" value="Unassembled WGS sequence"/>
</dbReference>
<accession>A0ABW0FWC2</accession>
<evidence type="ECO:0000313" key="1">
    <source>
        <dbReference type="EMBL" id="MFC5345950.1"/>
    </source>
</evidence>
<proteinExistence type="predicted"/>
<dbReference type="InterPro" id="IPR025427">
    <property type="entry name" value="DUF4160"/>
</dbReference>
<dbReference type="RefSeq" id="WP_374036980.1">
    <property type="nucleotide sequence ID" value="NZ_CP169082.1"/>
</dbReference>
<reference evidence="2" key="1">
    <citation type="journal article" date="2019" name="Int. J. Syst. Evol. Microbiol.">
        <title>The Global Catalogue of Microorganisms (GCM) 10K type strain sequencing project: providing services to taxonomists for standard genome sequencing and annotation.</title>
        <authorList>
            <consortium name="The Broad Institute Genomics Platform"/>
            <consortium name="The Broad Institute Genome Sequencing Center for Infectious Disease"/>
            <person name="Wu L."/>
            <person name="Ma J."/>
        </authorList>
    </citation>
    <scope>NUCLEOTIDE SEQUENCE [LARGE SCALE GENOMIC DNA]</scope>
    <source>
        <strain evidence="2">JCM 12125</strain>
    </source>
</reference>
<gene>
    <name evidence="1" type="ORF">ACFPIE_18700</name>
</gene>
<keyword evidence="2" id="KW-1185">Reference proteome</keyword>